<proteinExistence type="predicted"/>
<dbReference type="OrthoDB" id="250767at2"/>
<organism evidence="2 3">
    <name type="scientific">Calycomorphotria hydatis</name>
    <dbReference type="NCBI Taxonomy" id="2528027"/>
    <lineage>
        <taxon>Bacteria</taxon>
        <taxon>Pseudomonadati</taxon>
        <taxon>Planctomycetota</taxon>
        <taxon>Planctomycetia</taxon>
        <taxon>Planctomycetales</taxon>
        <taxon>Planctomycetaceae</taxon>
        <taxon>Calycomorphotria</taxon>
    </lineage>
</organism>
<dbReference type="Proteomes" id="UP000319976">
    <property type="component" value="Chromosome"/>
</dbReference>
<evidence type="ECO:0000313" key="3">
    <source>
        <dbReference type="Proteomes" id="UP000319976"/>
    </source>
</evidence>
<keyword evidence="3" id="KW-1185">Reference proteome</keyword>
<keyword evidence="1" id="KW-0732">Signal</keyword>
<feature type="chain" id="PRO_5022121767" evidence="1">
    <location>
        <begin position="22"/>
        <end position="380"/>
    </location>
</feature>
<dbReference type="RefSeq" id="WP_145266366.1">
    <property type="nucleotide sequence ID" value="NZ_CP036316.1"/>
</dbReference>
<reference evidence="2 3" key="1">
    <citation type="submission" date="2019-02" db="EMBL/GenBank/DDBJ databases">
        <title>Deep-cultivation of Planctomycetes and their phenomic and genomic characterization uncovers novel biology.</title>
        <authorList>
            <person name="Wiegand S."/>
            <person name="Jogler M."/>
            <person name="Boedeker C."/>
            <person name="Pinto D."/>
            <person name="Vollmers J."/>
            <person name="Rivas-Marin E."/>
            <person name="Kohn T."/>
            <person name="Peeters S.H."/>
            <person name="Heuer A."/>
            <person name="Rast P."/>
            <person name="Oberbeckmann S."/>
            <person name="Bunk B."/>
            <person name="Jeske O."/>
            <person name="Meyerdierks A."/>
            <person name="Storesund J.E."/>
            <person name="Kallscheuer N."/>
            <person name="Luecker S."/>
            <person name="Lage O.M."/>
            <person name="Pohl T."/>
            <person name="Merkel B.J."/>
            <person name="Hornburger P."/>
            <person name="Mueller R.-W."/>
            <person name="Bruemmer F."/>
            <person name="Labrenz M."/>
            <person name="Spormann A.M."/>
            <person name="Op den Camp H."/>
            <person name="Overmann J."/>
            <person name="Amann R."/>
            <person name="Jetten M.S.M."/>
            <person name="Mascher T."/>
            <person name="Medema M.H."/>
            <person name="Devos D.P."/>
            <person name="Kaster A.-K."/>
            <person name="Ovreas L."/>
            <person name="Rohde M."/>
            <person name="Galperin M.Y."/>
            <person name="Jogler C."/>
        </authorList>
    </citation>
    <scope>NUCLEOTIDE SEQUENCE [LARGE SCALE GENOMIC DNA]</scope>
    <source>
        <strain evidence="2 3">V22</strain>
    </source>
</reference>
<evidence type="ECO:0000313" key="2">
    <source>
        <dbReference type="EMBL" id="QDT66878.1"/>
    </source>
</evidence>
<dbReference type="EMBL" id="CP036316">
    <property type="protein sequence ID" value="QDT66878.1"/>
    <property type="molecule type" value="Genomic_DNA"/>
</dbReference>
<accession>A0A517TES3</accession>
<sequence length="380" mass="42496" precursor="true">MKPVCYLIPCLMLLVADVAVAQLRPTRIAQDFRQSRSYEFRGTKVPGGDYNPAELTTITIELLTSGITGGIQAQQWAQRLERFGHSVRIRQALSGEKVSVEEKNRGRLRYVTVVGQIDRQGELIFPERSFNGSEIAELGEWLNELKTYGAQGAPDGQAAWGLNQIQFKDFYNAMSEPNEADLAGLSLEQALRKLTISSDYSQRFTTAAKELVDSANEANRTVTQSPFGLTKGTTLAAVLNEFALGFRPLRTPDGSIELVIESLAETSDVWPLGWDLDDENNDRVKLAPELFELTNVAYREGQFRDVLHAIEAETGIPILLNHHRLTQGGVEYKDLKVKVEPRKTSWSITLRRLTLPHFMKREIKRDEAGHSVVVISPSRG</sequence>
<feature type="signal peptide" evidence="1">
    <location>
        <begin position="1"/>
        <end position="21"/>
    </location>
</feature>
<gene>
    <name evidence="2" type="ORF">V22_41500</name>
</gene>
<name>A0A517TES3_9PLAN</name>
<dbReference type="AlphaFoldDB" id="A0A517TES3"/>
<dbReference type="KEGG" id="chya:V22_41500"/>
<protein>
    <submittedName>
        <fullName evidence="2">Uncharacterized protein</fullName>
    </submittedName>
</protein>
<evidence type="ECO:0000256" key="1">
    <source>
        <dbReference type="SAM" id="SignalP"/>
    </source>
</evidence>